<evidence type="ECO:0000313" key="2">
    <source>
        <dbReference type="EMBL" id="KIY66212.1"/>
    </source>
</evidence>
<sequence>MLFYFIHDGDESSLASSFSAMGICVPPPPTPKIISLSPQTPSPVAREATAQQPTRRISIPRHIPHYPIPPRQ</sequence>
<accession>A0A0D7B6V3</accession>
<protein>
    <submittedName>
        <fullName evidence="2">Uncharacterized protein</fullName>
    </submittedName>
</protein>
<gene>
    <name evidence="2" type="ORF">CYLTODRAFT_423652</name>
</gene>
<name>A0A0D7B6V3_9AGAR</name>
<feature type="region of interest" description="Disordered" evidence="1">
    <location>
        <begin position="47"/>
        <end position="72"/>
    </location>
</feature>
<dbReference type="Proteomes" id="UP000054007">
    <property type="component" value="Unassembled WGS sequence"/>
</dbReference>
<dbReference type="EMBL" id="KN880562">
    <property type="protein sequence ID" value="KIY66212.1"/>
    <property type="molecule type" value="Genomic_DNA"/>
</dbReference>
<evidence type="ECO:0000256" key="1">
    <source>
        <dbReference type="SAM" id="MobiDB-lite"/>
    </source>
</evidence>
<organism evidence="2 3">
    <name type="scientific">Cylindrobasidium torrendii FP15055 ss-10</name>
    <dbReference type="NCBI Taxonomy" id="1314674"/>
    <lineage>
        <taxon>Eukaryota</taxon>
        <taxon>Fungi</taxon>
        <taxon>Dikarya</taxon>
        <taxon>Basidiomycota</taxon>
        <taxon>Agaricomycotina</taxon>
        <taxon>Agaricomycetes</taxon>
        <taxon>Agaricomycetidae</taxon>
        <taxon>Agaricales</taxon>
        <taxon>Marasmiineae</taxon>
        <taxon>Physalacriaceae</taxon>
        <taxon>Cylindrobasidium</taxon>
    </lineage>
</organism>
<dbReference type="AlphaFoldDB" id="A0A0D7B6V3"/>
<keyword evidence="3" id="KW-1185">Reference proteome</keyword>
<proteinExistence type="predicted"/>
<reference evidence="2 3" key="1">
    <citation type="journal article" date="2015" name="Fungal Genet. Biol.">
        <title>Evolution of novel wood decay mechanisms in Agaricales revealed by the genome sequences of Fistulina hepatica and Cylindrobasidium torrendii.</title>
        <authorList>
            <person name="Floudas D."/>
            <person name="Held B.W."/>
            <person name="Riley R."/>
            <person name="Nagy L.G."/>
            <person name="Koehler G."/>
            <person name="Ransdell A.S."/>
            <person name="Younus H."/>
            <person name="Chow J."/>
            <person name="Chiniquy J."/>
            <person name="Lipzen A."/>
            <person name="Tritt A."/>
            <person name="Sun H."/>
            <person name="Haridas S."/>
            <person name="LaButti K."/>
            <person name="Ohm R.A."/>
            <person name="Kues U."/>
            <person name="Blanchette R.A."/>
            <person name="Grigoriev I.V."/>
            <person name="Minto R.E."/>
            <person name="Hibbett D.S."/>
        </authorList>
    </citation>
    <scope>NUCLEOTIDE SEQUENCE [LARGE SCALE GENOMIC DNA]</scope>
    <source>
        <strain evidence="2 3">FP15055 ss-10</strain>
    </source>
</reference>
<evidence type="ECO:0000313" key="3">
    <source>
        <dbReference type="Proteomes" id="UP000054007"/>
    </source>
</evidence>